<dbReference type="SUPFAM" id="SSF55729">
    <property type="entry name" value="Acyl-CoA N-acyltransferases (Nat)"/>
    <property type="match status" value="1"/>
</dbReference>
<evidence type="ECO:0000313" key="2">
    <source>
        <dbReference type="EMBL" id="SNS45874.1"/>
    </source>
</evidence>
<dbReference type="InterPro" id="IPR016181">
    <property type="entry name" value="Acyl_CoA_acyltransferase"/>
</dbReference>
<organism evidence="2 3">
    <name type="scientific">Edaphosphingomonas laterariae</name>
    <dbReference type="NCBI Taxonomy" id="861865"/>
    <lineage>
        <taxon>Bacteria</taxon>
        <taxon>Pseudomonadati</taxon>
        <taxon>Pseudomonadota</taxon>
        <taxon>Alphaproteobacteria</taxon>
        <taxon>Sphingomonadales</taxon>
        <taxon>Rhizorhabdaceae</taxon>
        <taxon>Edaphosphingomonas</taxon>
    </lineage>
</organism>
<proteinExistence type="predicted"/>
<dbReference type="PANTHER" id="PTHR43792">
    <property type="entry name" value="GNAT FAMILY, PUTATIVE (AFU_ORTHOLOGUE AFUA_3G00765)-RELATED-RELATED"/>
    <property type="match status" value="1"/>
</dbReference>
<dbReference type="PROSITE" id="PS51186">
    <property type="entry name" value="GNAT"/>
    <property type="match status" value="1"/>
</dbReference>
<dbReference type="OrthoDB" id="9804153at2"/>
<protein>
    <submittedName>
        <fullName evidence="2">Protein N-acetyltransferase, RimJ/RimL family</fullName>
    </submittedName>
</protein>
<dbReference type="Pfam" id="PF13302">
    <property type="entry name" value="Acetyltransf_3"/>
    <property type="match status" value="1"/>
</dbReference>
<accession>A0A239EPT7</accession>
<feature type="domain" description="N-acetyltransferase" evidence="1">
    <location>
        <begin position="8"/>
        <end position="168"/>
    </location>
</feature>
<dbReference type="RefSeq" id="WP_089219139.1">
    <property type="nucleotide sequence ID" value="NZ_FZOS01000007.1"/>
</dbReference>
<dbReference type="InterPro" id="IPR051531">
    <property type="entry name" value="N-acetyltransferase"/>
</dbReference>
<dbReference type="InterPro" id="IPR000182">
    <property type="entry name" value="GNAT_dom"/>
</dbReference>
<gene>
    <name evidence="2" type="ORF">SAMN06295912_10714</name>
</gene>
<dbReference type="GO" id="GO:0016747">
    <property type="term" value="F:acyltransferase activity, transferring groups other than amino-acyl groups"/>
    <property type="evidence" value="ECO:0007669"/>
    <property type="project" value="InterPro"/>
</dbReference>
<dbReference type="PANTHER" id="PTHR43792:SF1">
    <property type="entry name" value="N-ACETYLTRANSFERASE DOMAIN-CONTAINING PROTEIN"/>
    <property type="match status" value="1"/>
</dbReference>
<reference evidence="3" key="1">
    <citation type="submission" date="2017-06" db="EMBL/GenBank/DDBJ databases">
        <authorList>
            <person name="Varghese N."/>
            <person name="Submissions S."/>
        </authorList>
    </citation>
    <scope>NUCLEOTIDE SEQUENCE [LARGE SCALE GENOMIC DNA]</scope>
    <source>
        <strain evidence="3">LNB2</strain>
    </source>
</reference>
<sequence>MFARTERLLLRPAWEEDDAALHAAIGDEVVVRNLARVPWPYRMEDARSYIGMARDPQLPDFLIFARTHGAPRLIGGIGLQREDSGAIELGYWIARPYWGLGFATEAARAVIGMADDSLRIAELVAGHFLDNPASANVLYKLGFQPTGEVVMRRSVARGRDVACARFTRQAGAQGEPVNPALAA</sequence>
<evidence type="ECO:0000259" key="1">
    <source>
        <dbReference type="PROSITE" id="PS51186"/>
    </source>
</evidence>
<dbReference type="Proteomes" id="UP000198281">
    <property type="component" value="Unassembled WGS sequence"/>
</dbReference>
<name>A0A239EPT7_9SPHN</name>
<keyword evidence="2" id="KW-0808">Transferase</keyword>
<dbReference type="AlphaFoldDB" id="A0A239EPT7"/>
<keyword evidence="3" id="KW-1185">Reference proteome</keyword>
<evidence type="ECO:0000313" key="3">
    <source>
        <dbReference type="Proteomes" id="UP000198281"/>
    </source>
</evidence>
<dbReference type="Gene3D" id="3.40.630.30">
    <property type="match status" value="1"/>
</dbReference>
<dbReference type="EMBL" id="FZOS01000007">
    <property type="protein sequence ID" value="SNS45874.1"/>
    <property type="molecule type" value="Genomic_DNA"/>
</dbReference>